<dbReference type="SUPFAM" id="SSF53474">
    <property type="entry name" value="alpha/beta-Hydrolases"/>
    <property type="match status" value="1"/>
</dbReference>
<sequence length="1334" mass="150579">MNLKKENSFKNINTTPVLPGTKVPNNSSNIVEKEQTNVKCLPDLLMEQVLAQPDEVAVVYDDKSLSFRTLAEKSSNLAVYLQHTGVMVDDCIGLYVEPSFDLMIGAWGILFSGSAYLPLSPEYPVDRLRYMIEDARLKVIFTQQKLKDSLLKIAPPDIKIITLEDAVAFTDAYRITNIYNRCVYLRPHNLAYIIYTSGSTGNPKGVMIEHHSIVNQMLWLRHSYELTKKSIVLQKTPMSFDAAQWEILAPCCGSQVVMGKPGVYRDPDELIKMIIQHNVTTLQCVPTLLQALLNNDDYQNCYSLKQIFSGGEALSEKLALECIQVLPHCTLTNLYGPTECTINASSYTVDSDKLIEHIETDKSKAIPIGNPVHNTEFYILNSQLSLTVEGEIGELYISGNQLARGYLYRPDLTSEKFINNPFCQNSQHSKLYRTGDLAYWNADGSVQFSGRVDNQVKLRGFRVELDEIKLAIETHSWVQNAAVFIKNDSRTGFQNLIACLELNSREAALMDQGNHSIHHLSKKNKLQVKAQLSNPGCKTQQELKDKKCIELSGKNATPNQRQLAFSRKTYRFFEGGSVSKDDIIQLLSSPNNSIETNVRCISTLSFNELSEILRNFGQYHSHERLLPKYAYASPGALYATQMYLELHNIGGLKSGYYYYHPVNHQLVLIKEIKQKATAYINIHFIGKKSAIEPVYKNNILEVLEMETGHMLGLFDAALSQYQLVINNAAYSPSVKDKLECDINDYYLGSFEVSNSTNSFVVENLDIFVQSHEDKVTGLPAGLYHYKQNHLQQAYLEKVADDIILKKHVIAINQQVYERASFGICLICRQNNDWNSYIQLGRKLQQLQMNDLHLGFMSSGYSSKTGNDLPAAKRITSILNSLGDASGPSYFFIGGRISPEQRNSEGMKEDAIHTMGPAEILKDDLAKRLPDYMMPNRIIVMDTLPQTANGKIDYKTLEKSNQTNIESLERPVIFPRTLTEEAIASIWKKALRWDTVSIQDDFFESGGNSLIGVQIINKINKELNCTLPLQILFEASTIEKLAKHINCEDKKPISRFACLSEKGDNSPIFCWPGLGGYPMSLRSLANHIKVGRPFYGVQAYGINSGEVPFTTIKDMAEEDIKSIKKLQPSGPYTLWGYSFGARVAFEVAHQLEKSGECVENLFLIAPGSPNVQTRDTDGITNQPVQCEQTIVRDHSIYNNKIFVTILLSVFSQSTTGPILDECLEVVKNEEHFISFICSKYKHLDLELVKKITEIVRLTYDFKYTFNELKERQIRAPLTIFKAKGDDYSFIENSNGYSLSPPTVINLEADHYALLKEPELHELVNTIKHRLTTDKN</sequence>
<reference evidence="4 5" key="1">
    <citation type="submission" date="2021-04" db="EMBL/GenBank/DDBJ databases">
        <authorList>
            <person name="Pira H."/>
            <person name="Risdian C."/>
            <person name="Wink J."/>
        </authorList>
    </citation>
    <scope>NUCLEOTIDE SEQUENCE [LARGE SCALE GENOMIC DNA]</scope>
    <source>
        <strain evidence="4 5">WH53</strain>
    </source>
</reference>
<dbReference type="Gene3D" id="3.30.300.30">
    <property type="match status" value="2"/>
</dbReference>
<dbReference type="Gene3D" id="2.30.38.10">
    <property type="entry name" value="Luciferase, Domain 3"/>
    <property type="match status" value="1"/>
</dbReference>
<dbReference type="SUPFAM" id="SSF56801">
    <property type="entry name" value="Acetyl-CoA synthetase-like"/>
    <property type="match status" value="1"/>
</dbReference>
<dbReference type="Gene3D" id="3.40.50.980">
    <property type="match status" value="2"/>
</dbReference>
<dbReference type="PANTHER" id="PTHR45527:SF1">
    <property type="entry name" value="FATTY ACID SYNTHASE"/>
    <property type="match status" value="1"/>
</dbReference>
<dbReference type="PROSITE" id="PS50075">
    <property type="entry name" value="CARRIER"/>
    <property type="match status" value="1"/>
</dbReference>
<dbReference type="RefSeq" id="WP_215821203.1">
    <property type="nucleotide sequence ID" value="NZ_JAGSOY010000056.1"/>
</dbReference>
<dbReference type="CDD" id="cd02142">
    <property type="entry name" value="McbC_SagB-like_oxidoreductase"/>
    <property type="match status" value="1"/>
</dbReference>
<dbReference type="Proteomes" id="UP000690515">
    <property type="component" value="Unassembled WGS sequence"/>
</dbReference>
<dbReference type="InterPro" id="IPR029058">
    <property type="entry name" value="AB_hydrolase_fold"/>
</dbReference>
<dbReference type="NCBIfam" id="TIGR01733">
    <property type="entry name" value="AA-adenyl-dom"/>
    <property type="match status" value="1"/>
</dbReference>
<dbReference type="InterPro" id="IPR000415">
    <property type="entry name" value="Nitroreductase-like"/>
</dbReference>
<evidence type="ECO:0000313" key="4">
    <source>
        <dbReference type="EMBL" id="MBU2712980.1"/>
    </source>
</evidence>
<accession>A0ABS5ZIA1</accession>
<dbReference type="InterPro" id="IPR009081">
    <property type="entry name" value="PP-bd_ACP"/>
</dbReference>
<dbReference type="Pfam" id="PF00501">
    <property type="entry name" value="AMP-binding"/>
    <property type="match status" value="1"/>
</dbReference>
<gene>
    <name evidence="4" type="ORF">KCG35_18070</name>
</gene>
<evidence type="ECO:0000313" key="5">
    <source>
        <dbReference type="Proteomes" id="UP000690515"/>
    </source>
</evidence>
<dbReference type="InterPro" id="IPR001031">
    <property type="entry name" value="Thioesterase"/>
</dbReference>
<keyword evidence="5" id="KW-1185">Reference proteome</keyword>
<dbReference type="Gene3D" id="1.10.1200.10">
    <property type="entry name" value="ACP-like"/>
    <property type="match status" value="1"/>
</dbReference>
<evidence type="ECO:0000256" key="1">
    <source>
        <dbReference type="ARBA" id="ARBA00022450"/>
    </source>
</evidence>
<dbReference type="CDD" id="cd05930">
    <property type="entry name" value="A_NRPS"/>
    <property type="match status" value="1"/>
</dbReference>
<dbReference type="Pfam" id="PF00975">
    <property type="entry name" value="Thioesterase"/>
    <property type="match status" value="1"/>
</dbReference>
<dbReference type="InterPro" id="IPR006162">
    <property type="entry name" value="Ppantetheine_attach_site"/>
</dbReference>
<dbReference type="InterPro" id="IPR020845">
    <property type="entry name" value="AMP-binding_CS"/>
</dbReference>
<keyword evidence="2" id="KW-0597">Phosphoprotein</keyword>
<dbReference type="EMBL" id="JAGSOY010000056">
    <property type="protein sequence ID" value="MBU2712980.1"/>
    <property type="molecule type" value="Genomic_DNA"/>
</dbReference>
<dbReference type="SUPFAM" id="SSF47336">
    <property type="entry name" value="ACP-like"/>
    <property type="match status" value="1"/>
</dbReference>
<keyword evidence="1" id="KW-0596">Phosphopantetheine</keyword>
<dbReference type="PROSITE" id="PS00012">
    <property type="entry name" value="PHOSPHOPANTETHEINE"/>
    <property type="match status" value="1"/>
</dbReference>
<dbReference type="InterPro" id="IPR000873">
    <property type="entry name" value="AMP-dep_synth/lig_dom"/>
</dbReference>
<evidence type="ECO:0000259" key="3">
    <source>
        <dbReference type="PROSITE" id="PS50075"/>
    </source>
</evidence>
<dbReference type="InterPro" id="IPR010071">
    <property type="entry name" value="AA_adenyl_dom"/>
</dbReference>
<dbReference type="Pfam" id="PF00550">
    <property type="entry name" value="PP-binding"/>
    <property type="match status" value="1"/>
</dbReference>
<dbReference type="Gene3D" id="3.40.109.10">
    <property type="entry name" value="NADH Oxidase"/>
    <property type="match status" value="1"/>
</dbReference>
<dbReference type="PROSITE" id="PS00455">
    <property type="entry name" value="AMP_BINDING"/>
    <property type="match status" value="1"/>
</dbReference>
<proteinExistence type="predicted"/>
<feature type="domain" description="Carrier" evidence="3">
    <location>
        <begin position="973"/>
        <end position="1048"/>
    </location>
</feature>
<dbReference type="InterPro" id="IPR036736">
    <property type="entry name" value="ACP-like_sf"/>
</dbReference>
<protein>
    <submittedName>
        <fullName evidence="4">Amino acid adenylation domain-containing protein</fullName>
    </submittedName>
</protein>
<organism evidence="4 5">
    <name type="scientific">Zooshikella harenae</name>
    <dbReference type="NCBI Taxonomy" id="2827238"/>
    <lineage>
        <taxon>Bacteria</taxon>
        <taxon>Pseudomonadati</taxon>
        <taxon>Pseudomonadota</taxon>
        <taxon>Gammaproteobacteria</taxon>
        <taxon>Oceanospirillales</taxon>
        <taxon>Zooshikellaceae</taxon>
        <taxon>Zooshikella</taxon>
    </lineage>
</organism>
<evidence type="ECO:0000256" key="2">
    <source>
        <dbReference type="ARBA" id="ARBA00022553"/>
    </source>
</evidence>
<dbReference type="InterPro" id="IPR045851">
    <property type="entry name" value="AMP-bd_C_sf"/>
</dbReference>
<dbReference type="Gene3D" id="3.40.50.1820">
    <property type="entry name" value="alpha/beta hydrolase"/>
    <property type="match status" value="1"/>
</dbReference>
<comment type="caution">
    <text evidence="4">The sequence shown here is derived from an EMBL/GenBank/DDBJ whole genome shotgun (WGS) entry which is preliminary data.</text>
</comment>
<name>A0ABS5ZIA1_9GAMM</name>
<dbReference type="PANTHER" id="PTHR45527">
    <property type="entry name" value="NONRIBOSOMAL PEPTIDE SYNTHETASE"/>
    <property type="match status" value="1"/>
</dbReference>